<feature type="coiled-coil region" evidence="1">
    <location>
        <begin position="212"/>
        <end position="239"/>
    </location>
</feature>
<keyword evidence="2" id="KW-0812">Transmembrane</keyword>
<dbReference type="EMBL" id="RQEV01000007">
    <property type="protein sequence ID" value="TGK20045.1"/>
    <property type="molecule type" value="Genomic_DNA"/>
</dbReference>
<feature type="transmembrane region" description="Helical" evidence="2">
    <location>
        <begin position="175"/>
        <end position="193"/>
    </location>
</feature>
<evidence type="ECO:0000256" key="2">
    <source>
        <dbReference type="SAM" id="Phobius"/>
    </source>
</evidence>
<keyword evidence="2" id="KW-1133">Transmembrane helix</keyword>
<proteinExistence type="predicted"/>
<dbReference type="AlphaFoldDB" id="A0A4V3JEP2"/>
<dbReference type="OrthoDB" id="327430at2"/>
<name>A0A4V3JEP2_9LEPT</name>
<keyword evidence="1" id="KW-0175">Coiled coil</keyword>
<evidence type="ECO:0000313" key="4">
    <source>
        <dbReference type="Proteomes" id="UP000297855"/>
    </source>
</evidence>
<gene>
    <name evidence="3" type="ORF">EHO61_05910</name>
</gene>
<dbReference type="Proteomes" id="UP000297855">
    <property type="component" value="Unassembled WGS sequence"/>
</dbReference>
<keyword evidence="2" id="KW-0472">Membrane</keyword>
<feature type="transmembrane region" description="Helical" evidence="2">
    <location>
        <begin position="149"/>
        <end position="168"/>
    </location>
</feature>
<accession>A0A4V3JEP2</accession>
<organism evidence="3 4">
    <name type="scientific">Leptospira fluminis</name>
    <dbReference type="NCBI Taxonomy" id="2484979"/>
    <lineage>
        <taxon>Bacteria</taxon>
        <taxon>Pseudomonadati</taxon>
        <taxon>Spirochaetota</taxon>
        <taxon>Spirochaetia</taxon>
        <taxon>Leptospirales</taxon>
        <taxon>Leptospiraceae</taxon>
        <taxon>Leptospira</taxon>
    </lineage>
</organism>
<feature type="transmembrane region" description="Helical" evidence="2">
    <location>
        <begin position="84"/>
        <end position="105"/>
    </location>
</feature>
<keyword evidence="4" id="KW-1185">Reference proteome</keyword>
<reference evidence="3" key="1">
    <citation type="journal article" date="2019" name="PLoS Negl. Trop. Dis.">
        <title>Revisiting the worldwide diversity of Leptospira species in the environment.</title>
        <authorList>
            <person name="Vincent A.T."/>
            <person name="Schiettekatte O."/>
            <person name="Bourhy P."/>
            <person name="Veyrier F.J."/>
            <person name="Picardeau M."/>
        </authorList>
    </citation>
    <scope>NUCLEOTIDE SEQUENCE [LARGE SCALE GENOMIC DNA]</scope>
    <source>
        <strain evidence="3">SCS5</strain>
    </source>
</reference>
<evidence type="ECO:0000313" key="3">
    <source>
        <dbReference type="EMBL" id="TGK20045.1"/>
    </source>
</evidence>
<comment type="caution">
    <text evidence="3">The sequence shown here is derived from an EMBL/GenBank/DDBJ whole genome shotgun (WGS) entry which is preliminary data.</text>
</comment>
<feature type="transmembrane region" description="Helical" evidence="2">
    <location>
        <begin position="125"/>
        <end position="143"/>
    </location>
</feature>
<feature type="transmembrane region" description="Helical" evidence="2">
    <location>
        <begin position="39"/>
        <end position="64"/>
    </location>
</feature>
<sequence length="240" mass="27369">MMTILAGHIREVLIVLRSPSSAFRDAGTDPNFLVSFRRVFFFFLIGSFFSGLFSLQSAAVFLAFGGSVLDFLLRVLFPSVFWEATYSALYSGCFLLIGGILLYWIPKYSRGLTDARKSVTFLSRLAFLVPLCSLLYLVLPAGWFRFTVLILFFLYSSYLLLNVLYYGLKCERRNSLISSLAVGSVSLLFFFWMNGGVSQDLFRPSYPKPMTPEEEKEKIQEAKEVIERLEKARREKGHSN</sequence>
<evidence type="ECO:0000256" key="1">
    <source>
        <dbReference type="SAM" id="Coils"/>
    </source>
</evidence>
<protein>
    <submittedName>
        <fullName evidence="3">YIP1 family protein</fullName>
    </submittedName>
</protein>